<name>A0A1Z5JNG0_FISSO</name>
<proteinExistence type="predicted"/>
<gene>
    <name evidence="3" type="ORF">FisN_3Hu032</name>
</gene>
<reference evidence="3 4" key="1">
    <citation type="journal article" date="2015" name="Plant Cell">
        <title>Oil accumulation by the oleaginous diatom Fistulifera solaris as revealed by the genome and transcriptome.</title>
        <authorList>
            <person name="Tanaka T."/>
            <person name="Maeda Y."/>
            <person name="Veluchamy A."/>
            <person name="Tanaka M."/>
            <person name="Abida H."/>
            <person name="Marechal E."/>
            <person name="Bowler C."/>
            <person name="Muto M."/>
            <person name="Sunaga Y."/>
            <person name="Tanaka M."/>
            <person name="Yoshino T."/>
            <person name="Taniguchi T."/>
            <person name="Fukuda Y."/>
            <person name="Nemoto M."/>
            <person name="Matsumoto M."/>
            <person name="Wong P.S."/>
            <person name="Aburatani S."/>
            <person name="Fujibuchi W."/>
        </authorList>
    </citation>
    <scope>NUCLEOTIDE SEQUENCE [LARGE SCALE GENOMIC DNA]</scope>
    <source>
        <strain evidence="3 4">JPCC DA0580</strain>
    </source>
</reference>
<feature type="region of interest" description="Disordered" evidence="1">
    <location>
        <begin position="1049"/>
        <end position="1123"/>
    </location>
</feature>
<feature type="compositionally biased region" description="Polar residues" evidence="1">
    <location>
        <begin position="653"/>
        <end position="665"/>
    </location>
</feature>
<dbReference type="InParanoid" id="A0A1Z5JNG0"/>
<dbReference type="Proteomes" id="UP000198406">
    <property type="component" value="Unassembled WGS sequence"/>
</dbReference>
<evidence type="ECO:0000313" key="4">
    <source>
        <dbReference type="Proteomes" id="UP000198406"/>
    </source>
</evidence>
<dbReference type="InterPro" id="IPR013103">
    <property type="entry name" value="RVT_2"/>
</dbReference>
<evidence type="ECO:0000256" key="1">
    <source>
        <dbReference type="SAM" id="MobiDB-lite"/>
    </source>
</evidence>
<dbReference type="PANTHER" id="PTHR11439:SF440">
    <property type="entry name" value="INTEGRASE CATALYTIC DOMAIN-CONTAINING PROTEIN"/>
    <property type="match status" value="1"/>
</dbReference>
<dbReference type="InterPro" id="IPR012337">
    <property type="entry name" value="RNaseH-like_sf"/>
</dbReference>
<feature type="region of interest" description="Disordered" evidence="1">
    <location>
        <begin position="1024"/>
        <end position="1043"/>
    </location>
</feature>
<dbReference type="SUPFAM" id="SSF53098">
    <property type="entry name" value="Ribonuclease H-like"/>
    <property type="match status" value="1"/>
</dbReference>
<feature type="compositionally biased region" description="Low complexity" evidence="1">
    <location>
        <begin position="1"/>
        <end position="17"/>
    </location>
</feature>
<dbReference type="SUPFAM" id="SSF56672">
    <property type="entry name" value="DNA/RNA polymerases"/>
    <property type="match status" value="1"/>
</dbReference>
<dbReference type="PANTHER" id="PTHR11439">
    <property type="entry name" value="GAG-POL-RELATED RETROTRANSPOSON"/>
    <property type="match status" value="1"/>
</dbReference>
<dbReference type="Pfam" id="PF07727">
    <property type="entry name" value="RVT_2"/>
    <property type="match status" value="1"/>
</dbReference>
<accession>A0A1Z5JNG0</accession>
<dbReference type="GO" id="GO:0015074">
    <property type="term" value="P:DNA integration"/>
    <property type="evidence" value="ECO:0007669"/>
    <property type="project" value="InterPro"/>
</dbReference>
<comment type="caution">
    <text evidence="3">The sequence shown here is derived from an EMBL/GenBank/DDBJ whole genome shotgun (WGS) entry which is preliminary data.</text>
</comment>
<protein>
    <recommendedName>
        <fullName evidence="2">Integrase catalytic domain-containing protein</fullName>
    </recommendedName>
</protein>
<dbReference type="EMBL" id="BDSP01000095">
    <property type="protein sequence ID" value="GAX15565.1"/>
    <property type="molecule type" value="Genomic_DNA"/>
</dbReference>
<keyword evidence="4" id="KW-1185">Reference proteome</keyword>
<dbReference type="InterPro" id="IPR001584">
    <property type="entry name" value="Integrase_cat-core"/>
</dbReference>
<dbReference type="OrthoDB" id="41786at2759"/>
<feature type="region of interest" description="Disordered" evidence="1">
    <location>
        <begin position="315"/>
        <end position="368"/>
    </location>
</feature>
<feature type="compositionally biased region" description="Basic and acidic residues" evidence="1">
    <location>
        <begin position="343"/>
        <end position="368"/>
    </location>
</feature>
<dbReference type="PROSITE" id="PS50994">
    <property type="entry name" value="INTEGRASE"/>
    <property type="match status" value="1"/>
</dbReference>
<feature type="region of interest" description="Disordered" evidence="1">
    <location>
        <begin position="1"/>
        <end position="28"/>
    </location>
</feature>
<feature type="compositionally biased region" description="Polar residues" evidence="1">
    <location>
        <begin position="1089"/>
        <end position="1105"/>
    </location>
</feature>
<dbReference type="InterPro" id="IPR036397">
    <property type="entry name" value="RNaseH_sf"/>
</dbReference>
<sequence length="1701" mass="192679">MSTVTTRAAAASGRTGAEQVPTTPQEATTAGVMVVMEATRGILDYSRPEGIKTFQSVTRSVYGDSSELFNCEREGLFDLLELTKQRSNVAGFERIYQIPHRDTPTSQPVVLHFLTSHGRITLDEVQAHAASYVGTQTRDAQDSIMLYNMLWNSLSAAGRTKVVIKSDRYTINGITAGVPFLKVIIEVSGTQTHATVSNIRTQLAGLDAYMSTVDSDILKFNIQVKTLMLELRNHGETSTDLMIHLIKGYKAAKDDEFVRFIKSKEELYEEGAEMTPEDLMDKAEGKYKILVGRGEWKASAQADKRILALETKIRNMEKKNNAGKNNRGKTPSTKGKSNAKDSPQAKDKKTDIADWMKEPPKSGEESKPKKVDNKEYWWCTALKRWCRHKPVDCRMGKEKEKKFSGKNDQKKKLKFAKALEAIDGHDDTESDSELWRFFLYLLFLEFIFGAKEEKEKPIKRSKSRLLALSLISMQIMDGKHMNFASFDTDSAPVGIDNRCTACISHDIRDFEDPPIPTKRHIKGFGGTRIDNVRMGTLRWKIEDDSGMLHTFLIPNSYYVPQGGVRLFSPQHWAKSQKDTKPRAGTGETTTHDTCTLFWDQRRYKKTVPLDHRTNVATFCLASGYSQYHAFCAEADIDDDDDVLEPMCYEATASDMSPTGDTSTADPSRHDIDAPAVTNSDDFNFDVYSNGPTSIDDIADNDEDKPDNVSAEFLRYHLRFGHCSPKKLQLMATLGIIPRRLAKCPVPICSAFDQLISRTPGLIAQMAGFLTRERYTAATVFVDQYSSLSYVHLQKSTSAYETLQAKEAFERYAKQRGVTIKHYHADNGTFAAQDWVRDCYSKQQGLSFASVNAHHQNGKAENRIRQLQNMARTMLIFAAKRWPEAVTTHLWPYAIKMANDSINATPWLKHPGHQSPEQVFSGTVVNENPTHWHHFGCPAYVLDDALQQGKRRPKGGKWMERSRIGLYLGRSPQHSRNVALVLNLQTGRVSPQFHVTLDSLFTTVKNSTKQERPVSLWQEQAGFVAASERKSTTDPPAPDAEFSLLPPAAASEGAPVIPPQLEREQQPPSSTAESAPTTSNQERPEAENPVETSQEAFQSQPTSATAPKNIPIATRRSSRKHSAPKRLIAAMEIQIRDQQIQGEIFSFQAMFPEEEEDTGHPLLAFKATSDPDTMYLHQAMKEPDKDQFMLAMRKEIDSQMDHGGLELKHINDVPKNATILPAVWQMKRKRDIRTQKVKKWKARLNIDGSRMVKHRDYDQTYAPVASWNSIRLLLILVLIHGWHTKQLDYVLAFTQAPVERDLYMKIPRGFEVEGAQPGEYVFKLRRNTYGQKQAGRVWNQYLVSKLKSIGFEQSAIEECVFYKGKMIYVLYTDDSILAGPDKTEIANTIKEMQAILDMTVEGDLSDFLGVNIERKESGEIEMTQPHLIQQVLDELRLPLGAKTKETPARSSVILQRFKLSPLFDNSFHFSRLIGKLNYLERGSRPDIAYAVHQCARFSKETRKEHGDAARWLGRYLLGTKDKGMILKPDLSKSFEVFVDADFCGNYHRDESHDPDNVRSRHGYIITYAGCPITWKSQLQTEIALSSTESEYTGLSYALREAIPIMELLKEMKAKGFDVLDHRPKVHCRVFEDNSGALEIATTHKWRPRTKHLAVKLHHFRDYVVRKEITIHKIGTENQPADILTKPLNTELLRRHRKAIMGW</sequence>
<evidence type="ECO:0000313" key="3">
    <source>
        <dbReference type="EMBL" id="GAX15565.1"/>
    </source>
</evidence>
<dbReference type="GO" id="GO:0003676">
    <property type="term" value="F:nucleic acid binding"/>
    <property type="evidence" value="ECO:0007669"/>
    <property type="project" value="InterPro"/>
</dbReference>
<feature type="compositionally biased region" description="Low complexity" evidence="1">
    <location>
        <begin position="1066"/>
        <end position="1078"/>
    </location>
</feature>
<dbReference type="Gene3D" id="3.30.420.10">
    <property type="entry name" value="Ribonuclease H-like superfamily/Ribonuclease H"/>
    <property type="match status" value="1"/>
</dbReference>
<feature type="region of interest" description="Disordered" evidence="1">
    <location>
        <begin position="653"/>
        <end position="677"/>
    </location>
</feature>
<evidence type="ECO:0000259" key="2">
    <source>
        <dbReference type="PROSITE" id="PS50994"/>
    </source>
</evidence>
<feature type="domain" description="Integrase catalytic" evidence="2">
    <location>
        <begin position="755"/>
        <end position="923"/>
    </location>
</feature>
<dbReference type="CDD" id="cd09272">
    <property type="entry name" value="RNase_HI_RT_Ty1"/>
    <property type="match status" value="1"/>
</dbReference>
<dbReference type="InterPro" id="IPR043502">
    <property type="entry name" value="DNA/RNA_pol_sf"/>
</dbReference>
<organism evidence="3 4">
    <name type="scientific">Fistulifera solaris</name>
    <name type="common">Oleaginous diatom</name>
    <dbReference type="NCBI Taxonomy" id="1519565"/>
    <lineage>
        <taxon>Eukaryota</taxon>
        <taxon>Sar</taxon>
        <taxon>Stramenopiles</taxon>
        <taxon>Ochrophyta</taxon>
        <taxon>Bacillariophyta</taxon>
        <taxon>Bacillariophyceae</taxon>
        <taxon>Bacillariophycidae</taxon>
        <taxon>Naviculales</taxon>
        <taxon>Naviculaceae</taxon>
        <taxon>Fistulifera</taxon>
    </lineage>
</organism>